<dbReference type="Pfam" id="PF00196">
    <property type="entry name" value="GerE"/>
    <property type="match status" value="1"/>
</dbReference>
<comment type="caution">
    <text evidence="5">The sequence shown here is derived from an EMBL/GenBank/DDBJ whole genome shotgun (WGS) entry which is preliminary data.</text>
</comment>
<dbReference type="GO" id="GO:0006355">
    <property type="term" value="P:regulation of DNA-templated transcription"/>
    <property type="evidence" value="ECO:0007669"/>
    <property type="project" value="InterPro"/>
</dbReference>
<dbReference type="GO" id="GO:0003677">
    <property type="term" value="F:DNA binding"/>
    <property type="evidence" value="ECO:0007669"/>
    <property type="project" value="UniProtKB-KW"/>
</dbReference>
<dbReference type="RefSeq" id="WP_118613539.1">
    <property type="nucleotide sequence ID" value="NZ_AP031426.1"/>
</dbReference>
<evidence type="ECO:0000256" key="3">
    <source>
        <dbReference type="ARBA" id="ARBA00023163"/>
    </source>
</evidence>
<dbReference type="PANTHER" id="PTHR44688">
    <property type="entry name" value="DNA-BINDING TRANSCRIPTIONAL ACTIVATOR DEVR_DOSR"/>
    <property type="match status" value="1"/>
</dbReference>
<dbReference type="AlphaFoldDB" id="A0A6L8SZY4"/>
<dbReference type="PRINTS" id="PR00038">
    <property type="entry name" value="HTHLUXR"/>
</dbReference>
<dbReference type="SMART" id="SM00421">
    <property type="entry name" value="HTH_LUXR"/>
    <property type="match status" value="1"/>
</dbReference>
<organism evidence="5 6">
    <name type="scientific">Blautia wexlerae</name>
    <dbReference type="NCBI Taxonomy" id="418240"/>
    <lineage>
        <taxon>Bacteria</taxon>
        <taxon>Bacillati</taxon>
        <taxon>Bacillota</taxon>
        <taxon>Clostridia</taxon>
        <taxon>Lachnospirales</taxon>
        <taxon>Lachnospiraceae</taxon>
        <taxon>Blautia</taxon>
    </lineage>
</organism>
<gene>
    <name evidence="5" type="ORF">GT728_04525</name>
</gene>
<proteinExistence type="predicted"/>
<protein>
    <submittedName>
        <fullName evidence="5">Helix-turn-helix transcriptional regulator</fullName>
    </submittedName>
</protein>
<sequence>MNSSDNHISSGCRTHLMPLMSSSFTPGQAQATVNSFQDKGQRQIAQAELYYFSARAEECKDIAELYLQDKDIYLRLSAGLLYSFSNLTLGNPAAAKMGFRNIQECLHQTEQNPSSNEAMASCVFANYLAMVLMHLPTDKLPPLRDFLPYLPAGLRAYGIYVLAHNAYLHEEYANALGLCQSVFLMLDGCYPIAMEYLYCVIIMSLVNQKKENEARDVLMTAWNMAKADGFLEPFIEHHGLMLGQIEACIKPTEPELYKQLSQAVIAFSRGWMNIHNPKLQASVTDKLTPMEFAIAMLASKGWSNQEIANHLSMSSNTIKHYISSILQTLGVKSRKELKPFVNK</sequence>
<keyword evidence="3" id="KW-0804">Transcription</keyword>
<dbReference type="EMBL" id="WWVQ01000007">
    <property type="protein sequence ID" value="MZL32483.1"/>
    <property type="molecule type" value="Genomic_DNA"/>
</dbReference>
<evidence type="ECO:0000313" key="5">
    <source>
        <dbReference type="EMBL" id="MZL32483.1"/>
    </source>
</evidence>
<accession>A0A6L8SZY4</accession>
<dbReference type="SUPFAM" id="SSF46894">
    <property type="entry name" value="C-terminal effector domain of the bipartite response regulators"/>
    <property type="match status" value="1"/>
</dbReference>
<dbReference type="InterPro" id="IPR000792">
    <property type="entry name" value="Tscrpt_reg_LuxR_C"/>
</dbReference>
<dbReference type="PROSITE" id="PS50043">
    <property type="entry name" value="HTH_LUXR_2"/>
    <property type="match status" value="1"/>
</dbReference>
<dbReference type="InterPro" id="IPR016032">
    <property type="entry name" value="Sig_transdc_resp-reg_C-effctor"/>
</dbReference>
<dbReference type="InterPro" id="IPR036388">
    <property type="entry name" value="WH-like_DNA-bd_sf"/>
</dbReference>
<dbReference type="Gene3D" id="1.10.10.10">
    <property type="entry name" value="Winged helix-like DNA-binding domain superfamily/Winged helix DNA-binding domain"/>
    <property type="match status" value="1"/>
</dbReference>
<keyword evidence="1" id="KW-0805">Transcription regulation</keyword>
<evidence type="ECO:0000259" key="4">
    <source>
        <dbReference type="PROSITE" id="PS50043"/>
    </source>
</evidence>
<evidence type="ECO:0000256" key="1">
    <source>
        <dbReference type="ARBA" id="ARBA00023015"/>
    </source>
</evidence>
<evidence type="ECO:0000313" key="6">
    <source>
        <dbReference type="Proteomes" id="UP000477285"/>
    </source>
</evidence>
<evidence type="ECO:0000256" key="2">
    <source>
        <dbReference type="ARBA" id="ARBA00023125"/>
    </source>
</evidence>
<dbReference type="PANTHER" id="PTHR44688:SF16">
    <property type="entry name" value="DNA-BINDING TRANSCRIPTIONAL ACTIVATOR DEVR_DOSR"/>
    <property type="match status" value="1"/>
</dbReference>
<feature type="domain" description="HTH luxR-type" evidence="4">
    <location>
        <begin position="280"/>
        <end position="343"/>
    </location>
</feature>
<name>A0A6L8SZY4_9FIRM</name>
<reference evidence="5 6" key="1">
    <citation type="journal article" date="2019" name="Nat. Med.">
        <title>A library of human gut bacterial isolates paired with longitudinal multiomics data enables mechanistic microbiome research.</title>
        <authorList>
            <person name="Poyet M."/>
            <person name="Groussin M."/>
            <person name="Gibbons S.M."/>
            <person name="Avila-Pacheco J."/>
            <person name="Jiang X."/>
            <person name="Kearney S.M."/>
            <person name="Perrotta A.R."/>
            <person name="Berdy B."/>
            <person name="Zhao S."/>
            <person name="Lieberman T.D."/>
            <person name="Swanson P.K."/>
            <person name="Smith M."/>
            <person name="Roesemann S."/>
            <person name="Alexander J.E."/>
            <person name="Rich S.A."/>
            <person name="Livny J."/>
            <person name="Vlamakis H."/>
            <person name="Clish C."/>
            <person name="Bullock K."/>
            <person name="Deik A."/>
            <person name="Scott J."/>
            <person name="Pierce K.A."/>
            <person name="Xavier R.J."/>
            <person name="Alm E.J."/>
        </authorList>
    </citation>
    <scope>NUCLEOTIDE SEQUENCE [LARGE SCALE GENOMIC DNA]</scope>
    <source>
        <strain evidence="5 6">BIOML-A1</strain>
    </source>
</reference>
<dbReference type="Proteomes" id="UP000477285">
    <property type="component" value="Unassembled WGS sequence"/>
</dbReference>
<keyword evidence="2" id="KW-0238">DNA-binding</keyword>
<dbReference type="CDD" id="cd06170">
    <property type="entry name" value="LuxR_C_like"/>
    <property type="match status" value="1"/>
</dbReference>